<evidence type="ECO:0000259" key="6">
    <source>
        <dbReference type="Pfam" id="PF04935"/>
    </source>
</evidence>
<feature type="compositionally biased region" description="Basic residues" evidence="5">
    <location>
        <begin position="270"/>
        <end position="293"/>
    </location>
</feature>
<dbReference type="RefSeq" id="XP_015189410.1">
    <property type="nucleotide sequence ID" value="XM_015333924.1"/>
</dbReference>
<dbReference type="Proteomes" id="UP000694924">
    <property type="component" value="Unplaced"/>
</dbReference>
<dbReference type="InterPro" id="IPR029190">
    <property type="entry name" value="Rrp14/SURF6_C"/>
</dbReference>
<dbReference type="GeneID" id="107073327"/>
<feature type="coiled-coil region" evidence="4">
    <location>
        <begin position="93"/>
        <end position="121"/>
    </location>
</feature>
<comment type="subcellular location">
    <subcellularLocation>
        <location evidence="1">Nucleus</location>
    </subcellularLocation>
</comment>
<evidence type="ECO:0000256" key="3">
    <source>
        <dbReference type="ARBA" id="ARBA00023242"/>
    </source>
</evidence>
<dbReference type="PANTHER" id="PTHR14369">
    <property type="entry name" value="SURFEIT LOCUS PROTEIN 6"/>
    <property type="match status" value="1"/>
</dbReference>
<dbReference type="RefSeq" id="XP_015189408.1">
    <property type="nucleotide sequence ID" value="XM_015333922.1"/>
</dbReference>
<evidence type="ECO:0000256" key="5">
    <source>
        <dbReference type="SAM" id="MobiDB-lite"/>
    </source>
</evidence>
<feature type="compositionally biased region" description="Basic and acidic residues" evidence="5">
    <location>
        <begin position="217"/>
        <end position="228"/>
    </location>
</feature>
<evidence type="ECO:0000256" key="1">
    <source>
        <dbReference type="ARBA" id="ARBA00004123"/>
    </source>
</evidence>
<evidence type="ECO:0000313" key="7">
    <source>
        <dbReference type="Proteomes" id="UP000694924"/>
    </source>
</evidence>
<keyword evidence="7" id="KW-1185">Reference proteome</keyword>
<gene>
    <name evidence="8 9 10 11" type="primary">LOC107073327</name>
</gene>
<name>A0ABM1JAC3_POLDO</name>
<keyword evidence="4" id="KW-0175">Coiled coil</keyword>
<evidence type="ECO:0000313" key="11">
    <source>
        <dbReference type="RefSeq" id="XP_015189411.1"/>
    </source>
</evidence>
<proteinExistence type="inferred from homology"/>
<comment type="similarity">
    <text evidence="2">Belongs to the SURF6 family.</text>
</comment>
<feature type="domain" description="Ribosomal RNA-processing protein 14/surfeit locus protein 6 C-terminal" evidence="6">
    <location>
        <begin position="96"/>
        <end position="280"/>
    </location>
</feature>
<dbReference type="PANTHER" id="PTHR14369:SF0">
    <property type="entry name" value="SURFEIT LOCUS PROTEIN 6"/>
    <property type="match status" value="1"/>
</dbReference>
<feature type="region of interest" description="Disordered" evidence="5">
    <location>
        <begin position="41"/>
        <end position="62"/>
    </location>
</feature>
<evidence type="ECO:0000256" key="4">
    <source>
        <dbReference type="SAM" id="Coils"/>
    </source>
</evidence>
<organism evidence="7 11">
    <name type="scientific">Polistes dominula</name>
    <name type="common">European paper wasp</name>
    <name type="synonym">Vespa dominula</name>
    <dbReference type="NCBI Taxonomy" id="743375"/>
    <lineage>
        <taxon>Eukaryota</taxon>
        <taxon>Metazoa</taxon>
        <taxon>Ecdysozoa</taxon>
        <taxon>Arthropoda</taxon>
        <taxon>Hexapoda</taxon>
        <taxon>Insecta</taxon>
        <taxon>Pterygota</taxon>
        <taxon>Neoptera</taxon>
        <taxon>Endopterygota</taxon>
        <taxon>Hymenoptera</taxon>
        <taxon>Apocrita</taxon>
        <taxon>Aculeata</taxon>
        <taxon>Vespoidea</taxon>
        <taxon>Vespidae</taxon>
        <taxon>Polistinae</taxon>
        <taxon>Polistini</taxon>
        <taxon>Polistes</taxon>
    </lineage>
</organism>
<dbReference type="InterPro" id="IPR007019">
    <property type="entry name" value="SURF6"/>
</dbReference>
<evidence type="ECO:0000313" key="9">
    <source>
        <dbReference type="RefSeq" id="XP_015189409.1"/>
    </source>
</evidence>
<keyword evidence="3" id="KW-0539">Nucleus</keyword>
<evidence type="ECO:0000313" key="8">
    <source>
        <dbReference type="RefSeq" id="XP_015189408.1"/>
    </source>
</evidence>
<sequence>MQLKMAKAFNVKLVKELLQEENQFLSNIYSKIPIPMYELANQDEDKNEEEKDSNKTWVPGKTTTRAQTFEELQAKLEELKNVKKLGYKQKLLKKTLKNKIKKKTKREERLMQKKLVRTEQQAAGSKSFNFETNGVSKIHKPKPVFNSEGKMVFSKFDFSEIGTKQKSLKSEKDPKKILQQLQQKKEKLKELEQSGEKDKVEEIKEKEAWKTALARANGEKVKDDPELLKRTIKRQELQKKKSSKKWESRLESVQKFKQERQDKRQENITKRKREKKTNKLKKASKKGRIIPGF</sequence>
<evidence type="ECO:0000256" key="2">
    <source>
        <dbReference type="ARBA" id="ARBA00005904"/>
    </source>
</evidence>
<dbReference type="RefSeq" id="XP_015189411.1">
    <property type="nucleotide sequence ID" value="XM_015333925.1"/>
</dbReference>
<feature type="compositionally biased region" description="Basic and acidic residues" evidence="5">
    <location>
        <begin position="254"/>
        <end position="269"/>
    </location>
</feature>
<feature type="region of interest" description="Disordered" evidence="5">
    <location>
        <begin position="254"/>
        <end position="293"/>
    </location>
</feature>
<evidence type="ECO:0000313" key="10">
    <source>
        <dbReference type="RefSeq" id="XP_015189410.1"/>
    </source>
</evidence>
<reference evidence="8 9" key="1">
    <citation type="submission" date="2025-05" db="UniProtKB">
        <authorList>
            <consortium name="RefSeq"/>
        </authorList>
    </citation>
    <scope>IDENTIFICATION</scope>
    <source>
        <tissue evidence="8 9">Whole body</tissue>
    </source>
</reference>
<dbReference type="RefSeq" id="XP_015189409.1">
    <property type="nucleotide sequence ID" value="XM_015333923.1"/>
</dbReference>
<accession>A0ABM1JAC3</accession>
<protein>
    <submittedName>
        <fullName evidence="8 9">Surfeit locus protein 6 homolog</fullName>
    </submittedName>
</protein>
<dbReference type="Pfam" id="PF04935">
    <property type="entry name" value="SURF6"/>
    <property type="match status" value="1"/>
</dbReference>
<feature type="region of interest" description="Disordered" evidence="5">
    <location>
        <begin position="207"/>
        <end position="228"/>
    </location>
</feature>